<comment type="caution">
    <text evidence="9">The sequence shown here is derived from an EMBL/GenBank/DDBJ whole genome shotgun (WGS) entry which is preliminary data.</text>
</comment>
<dbReference type="SUPFAM" id="SSF51445">
    <property type="entry name" value="(Trans)glycosidases"/>
    <property type="match status" value="1"/>
</dbReference>
<accession>A0A9W8PRX6</accession>
<feature type="chain" id="PRO_5040866089" description="cellulase" evidence="7">
    <location>
        <begin position="19"/>
        <end position="342"/>
    </location>
</feature>
<dbReference type="InterPro" id="IPR001547">
    <property type="entry name" value="Glyco_hydro_5"/>
</dbReference>
<evidence type="ECO:0000256" key="7">
    <source>
        <dbReference type="SAM" id="SignalP"/>
    </source>
</evidence>
<keyword evidence="4 6" id="KW-0378">Hydrolase</keyword>
<dbReference type="AlphaFoldDB" id="A0A9W8PRX6"/>
<evidence type="ECO:0000256" key="1">
    <source>
        <dbReference type="ARBA" id="ARBA00000966"/>
    </source>
</evidence>
<evidence type="ECO:0000256" key="3">
    <source>
        <dbReference type="ARBA" id="ARBA00012601"/>
    </source>
</evidence>
<protein>
    <recommendedName>
        <fullName evidence="3">cellulase</fullName>
        <ecNumber evidence="3">3.2.1.4</ecNumber>
    </recommendedName>
</protein>
<sequence length="342" mass="37630">MRFTDLLLASAGATLALAAPSTEKRAAGKFLFTGANEAGGEFGEKNLPGKLDKDYTWPSTKSIDTLASTGMNTFRVGFLMERMTPGGITGAIDETYFKGLENVVKHITSKILSNERRGNYAVIDPHNYGRFNGNIITSTADFSAWWSKVAKRFANNKYVIFDTNNEYHDMENSLVADLNQAAINAIRKAGATSQYIFVEGNSWTGAHSWVSSGTGEAMKNLKDPQDKIVYQMHQYLDSDSSGTHEACVSATIGAERLKAATKWLKDNKKKGIIGETAAGANSQCIEALKGELQHLHDNSDVWTGWMYWAAGPWWGDYMYSMEPADGISYKKVLPEIKKFIGA</sequence>
<evidence type="ECO:0000256" key="2">
    <source>
        <dbReference type="ARBA" id="ARBA00005641"/>
    </source>
</evidence>
<dbReference type="PANTHER" id="PTHR34142:SF1">
    <property type="entry name" value="GLYCOSIDE HYDROLASE FAMILY 5 DOMAIN-CONTAINING PROTEIN"/>
    <property type="match status" value="1"/>
</dbReference>
<evidence type="ECO:0000256" key="4">
    <source>
        <dbReference type="ARBA" id="ARBA00022801"/>
    </source>
</evidence>
<dbReference type="Gene3D" id="3.20.20.80">
    <property type="entry name" value="Glycosidases"/>
    <property type="match status" value="1"/>
</dbReference>
<reference evidence="9" key="1">
    <citation type="submission" date="2022-10" db="EMBL/GenBank/DDBJ databases">
        <title>Fusarium specimens isolated from Avocado Roots.</title>
        <authorList>
            <person name="Stajich J."/>
            <person name="Roper C."/>
            <person name="Heimlech-Rivalta G."/>
        </authorList>
    </citation>
    <scope>NUCLEOTIDE SEQUENCE</scope>
    <source>
        <strain evidence="9">CF00143</strain>
    </source>
</reference>
<evidence type="ECO:0000256" key="6">
    <source>
        <dbReference type="RuleBase" id="RU361153"/>
    </source>
</evidence>
<dbReference type="PANTHER" id="PTHR34142">
    <property type="entry name" value="ENDO-BETA-1,4-GLUCANASE A"/>
    <property type="match status" value="1"/>
</dbReference>
<name>A0A9W8PRX6_9HYPO</name>
<dbReference type="Pfam" id="PF00150">
    <property type="entry name" value="Cellulase"/>
    <property type="match status" value="1"/>
</dbReference>
<dbReference type="Proteomes" id="UP001152130">
    <property type="component" value="Unassembled WGS sequence"/>
</dbReference>
<evidence type="ECO:0000259" key="8">
    <source>
        <dbReference type="Pfam" id="PF00150"/>
    </source>
</evidence>
<feature type="signal peptide" evidence="7">
    <location>
        <begin position="1"/>
        <end position="18"/>
    </location>
</feature>
<dbReference type="GO" id="GO:0008810">
    <property type="term" value="F:cellulase activity"/>
    <property type="evidence" value="ECO:0007669"/>
    <property type="project" value="UniProtKB-EC"/>
</dbReference>
<dbReference type="InterPro" id="IPR017853">
    <property type="entry name" value="GH"/>
</dbReference>
<gene>
    <name evidence="9" type="ORF">NW766_005370</name>
</gene>
<organism evidence="9 10">
    <name type="scientific">Fusarium irregulare</name>
    <dbReference type="NCBI Taxonomy" id="2494466"/>
    <lineage>
        <taxon>Eukaryota</taxon>
        <taxon>Fungi</taxon>
        <taxon>Dikarya</taxon>
        <taxon>Ascomycota</taxon>
        <taxon>Pezizomycotina</taxon>
        <taxon>Sordariomycetes</taxon>
        <taxon>Hypocreomycetidae</taxon>
        <taxon>Hypocreales</taxon>
        <taxon>Nectriaceae</taxon>
        <taxon>Fusarium</taxon>
        <taxon>Fusarium incarnatum-equiseti species complex</taxon>
    </lineage>
</organism>
<comment type="similarity">
    <text evidence="2 6">Belongs to the glycosyl hydrolase 5 (cellulase A) family.</text>
</comment>
<keyword evidence="5 6" id="KW-0326">Glycosidase</keyword>
<feature type="domain" description="Glycoside hydrolase family 5" evidence="8">
    <location>
        <begin position="39"/>
        <end position="310"/>
    </location>
</feature>
<evidence type="ECO:0000256" key="5">
    <source>
        <dbReference type="ARBA" id="ARBA00023295"/>
    </source>
</evidence>
<evidence type="ECO:0000313" key="9">
    <source>
        <dbReference type="EMBL" id="KAJ4015040.1"/>
    </source>
</evidence>
<proteinExistence type="inferred from homology"/>
<dbReference type="EC" id="3.2.1.4" evidence="3"/>
<comment type="catalytic activity">
    <reaction evidence="1">
        <text>Endohydrolysis of (1-&gt;4)-beta-D-glucosidic linkages in cellulose, lichenin and cereal beta-D-glucans.</text>
        <dbReference type="EC" id="3.2.1.4"/>
    </reaction>
</comment>
<keyword evidence="10" id="KW-1185">Reference proteome</keyword>
<dbReference type="EMBL" id="JAPDHF010000007">
    <property type="protein sequence ID" value="KAJ4015040.1"/>
    <property type="molecule type" value="Genomic_DNA"/>
</dbReference>
<keyword evidence="7" id="KW-0732">Signal</keyword>
<evidence type="ECO:0000313" key="10">
    <source>
        <dbReference type="Proteomes" id="UP001152130"/>
    </source>
</evidence>
<dbReference type="GO" id="GO:0009251">
    <property type="term" value="P:glucan catabolic process"/>
    <property type="evidence" value="ECO:0007669"/>
    <property type="project" value="TreeGrafter"/>
</dbReference>